<dbReference type="Proteomes" id="UP001054837">
    <property type="component" value="Unassembled WGS sequence"/>
</dbReference>
<dbReference type="AlphaFoldDB" id="A0AAV4R762"/>
<sequence length="85" mass="9359">MAHPETELDKSGVGLRRGAPGDRILEIRCRAALGRTRCRAAPGRTRDRRGWKSGVGLRQAHQETEEGKSGVGLRRGRAPRTKSEN</sequence>
<evidence type="ECO:0000313" key="3">
    <source>
        <dbReference type="Proteomes" id="UP001054837"/>
    </source>
</evidence>
<protein>
    <submittedName>
        <fullName evidence="2">Uncharacterized protein</fullName>
    </submittedName>
</protein>
<evidence type="ECO:0000313" key="2">
    <source>
        <dbReference type="EMBL" id="GIY17788.1"/>
    </source>
</evidence>
<evidence type="ECO:0000256" key="1">
    <source>
        <dbReference type="SAM" id="MobiDB-lite"/>
    </source>
</evidence>
<proteinExistence type="predicted"/>
<feature type="compositionally biased region" description="Basic residues" evidence="1">
    <location>
        <begin position="74"/>
        <end position="85"/>
    </location>
</feature>
<gene>
    <name evidence="2" type="ORF">CDAR_78501</name>
</gene>
<organism evidence="2 3">
    <name type="scientific">Caerostris darwini</name>
    <dbReference type="NCBI Taxonomy" id="1538125"/>
    <lineage>
        <taxon>Eukaryota</taxon>
        <taxon>Metazoa</taxon>
        <taxon>Ecdysozoa</taxon>
        <taxon>Arthropoda</taxon>
        <taxon>Chelicerata</taxon>
        <taxon>Arachnida</taxon>
        <taxon>Araneae</taxon>
        <taxon>Araneomorphae</taxon>
        <taxon>Entelegynae</taxon>
        <taxon>Araneoidea</taxon>
        <taxon>Araneidae</taxon>
        <taxon>Caerostris</taxon>
    </lineage>
</organism>
<reference evidence="2 3" key="1">
    <citation type="submission" date="2021-06" db="EMBL/GenBank/DDBJ databases">
        <title>Caerostris darwini draft genome.</title>
        <authorList>
            <person name="Kono N."/>
            <person name="Arakawa K."/>
        </authorList>
    </citation>
    <scope>NUCLEOTIDE SEQUENCE [LARGE SCALE GENOMIC DNA]</scope>
</reference>
<dbReference type="EMBL" id="BPLQ01005835">
    <property type="protein sequence ID" value="GIY17788.1"/>
    <property type="molecule type" value="Genomic_DNA"/>
</dbReference>
<name>A0AAV4R762_9ARAC</name>
<accession>A0AAV4R762</accession>
<feature type="region of interest" description="Disordered" evidence="1">
    <location>
        <begin position="39"/>
        <end position="85"/>
    </location>
</feature>
<feature type="compositionally biased region" description="Basic and acidic residues" evidence="1">
    <location>
        <begin position="1"/>
        <end position="10"/>
    </location>
</feature>
<feature type="region of interest" description="Disordered" evidence="1">
    <location>
        <begin position="1"/>
        <end position="21"/>
    </location>
</feature>
<comment type="caution">
    <text evidence="2">The sequence shown here is derived from an EMBL/GenBank/DDBJ whole genome shotgun (WGS) entry which is preliminary data.</text>
</comment>
<keyword evidence="3" id="KW-1185">Reference proteome</keyword>